<dbReference type="AlphaFoldDB" id="A0A9W3H9R9"/>
<evidence type="ECO:0000259" key="2">
    <source>
        <dbReference type="Pfam" id="PF00155"/>
    </source>
</evidence>
<dbReference type="SUPFAM" id="SSF53383">
    <property type="entry name" value="PLP-dependent transferases"/>
    <property type="match status" value="1"/>
</dbReference>
<feature type="domain" description="Aminotransferase class I/classII large" evidence="2">
    <location>
        <begin position="6"/>
        <end position="64"/>
    </location>
</feature>
<dbReference type="InterPro" id="IPR050478">
    <property type="entry name" value="Ethylene_sulfur-biosynth"/>
</dbReference>
<dbReference type="InterPro" id="IPR004839">
    <property type="entry name" value="Aminotransferase_I/II_large"/>
</dbReference>
<proteinExistence type="predicted"/>
<evidence type="ECO:0000313" key="3">
    <source>
        <dbReference type="RefSeq" id="XP_045364054.1"/>
    </source>
</evidence>
<reference evidence="3" key="1">
    <citation type="submission" date="2025-08" db="UniProtKB">
        <authorList>
            <consortium name="RefSeq"/>
        </authorList>
    </citation>
    <scope>IDENTIFICATION</scope>
    <source>
        <tissue evidence="3">Blood</tissue>
    </source>
</reference>
<dbReference type="RefSeq" id="XP_045364054.1">
    <property type="nucleotide sequence ID" value="XM_045508098.1"/>
</dbReference>
<accession>A0A9W3H9R9</accession>
<dbReference type="GO" id="GO:0008483">
    <property type="term" value="F:transaminase activity"/>
    <property type="evidence" value="ECO:0007669"/>
    <property type="project" value="TreeGrafter"/>
</dbReference>
<dbReference type="InterPro" id="IPR015424">
    <property type="entry name" value="PyrdxlP-dep_Trfase"/>
</dbReference>
<dbReference type="PANTHER" id="PTHR43795:SF1">
    <property type="entry name" value="INACTIVE 1-AMINOCYCLOPROPANE-1-CARBOXYLATE SYNTHASE-LIKE PROTEIN 2-RELATED"/>
    <property type="match status" value="1"/>
</dbReference>
<protein>
    <submittedName>
        <fullName evidence="3">Probable inactive 1-aminocyclopropane-1-carboxylate synthase-like protein 2</fullName>
    </submittedName>
</protein>
<name>A0A9W3H9R9_CAMBA</name>
<keyword evidence="1" id="KW-0663">Pyridoxal phosphate</keyword>
<dbReference type="GO" id="GO:0030170">
    <property type="term" value="F:pyridoxal phosphate binding"/>
    <property type="evidence" value="ECO:0007669"/>
    <property type="project" value="InterPro"/>
</dbReference>
<dbReference type="Pfam" id="PF00155">
    <property type="entry name" value="Aminotran_1_2"/>
    <property type="match status" value="1"/>
</dbReference>
<dbReference type="GO" id="GO:0006520">
    <property type="term" value="P:amino acid metabolic process"/>
    <property type="evidence" value="ECO:0007669"/>
    <property type="project" value="TreeGrafter"/>
</dbReference>
<dbReference type="PANTHER" id="PTHR43795">
    <property type="entry name" value="BIFUNCTIONAL ASPARTATE AMINOTRANSFERASE AND GLUTAMATE/ASPARTATE-PREPHENATE AMINOTRANSFERASE-RELATED"/>
    <property type="match status" value="1"/>
</dbReference>
<evidence type="ECO:0000256" key="1">
    <source>
        <dbReference type="ARBA" id="ARBA00022898"/>
    </source>
</evidence>
<dbReference type="InterPro" id="IPR015421">
    <property type="entry name" value="PyrdxlP-dep_Trfase_major"/>
</dbReference>
<sequence length="75" mass="8214">MNYIDDDLLQYSDWRGQPFLREEVAQFLTYYCKAPAPLDPENVVVLNGCSSVFSALATVLCDPGGKSVGSALPQE</sequence>
<dbReference type="Gene3D" id="3.40.640.10">
    <property type="entry name" value="Type I PLP-dependent aspartate aminotransferase-like (Major domain)"/>
    <property type="match status" value="1"/>
</dbReference>
<organism evidence="3">
    <name type="scientific">Camelus bactrianus</name>
    <name type="common">Bactrian camel</name>
    <dbReference type="NCBI Taxonomy" id="9837"/>
    <lineage>
        <taxon>Eukaryota</taxon>
        <taxon>Metazoa</taxon>
        <taxon>Chordata</taxon>
        <taxon>Craniata</taxon>
        <taxon>Vertebrata</taxon>
        <taxon>Euteleostomi</taxon>
        <taxon>Mammalia</taxon>
        <taxon>Eutheria</taxon>
        <taxon>Laurasiatheria</taxon>
        <taxon>Artiodactyla</taxon>
        <taxon>Tylopoda</taxon>
        <taxon>Camelidae</taxon>
        <taxon>Camelus</taxon>
    </lineage>
</organism>
<gene>
    <name evidence="3" type="primary">LOC105082459</name>
</gene>